<organism evidence="3">
    <name type="scientific">Anisakis simplex</name>
    <name type="common">Herring worm</name>
    <dbReference type="NCBI Taxonomy" id="6269"/>
    <lineage>
        <taxon>Eukaryota</taxon>
        <taxon>Metazoa</taxon>
        <taxon>Ecdysozoa</taxon>
        <taxon>Nematoda</taxon>
        <taxon>Chromadorea</taxon>
        <taxon>Rhabditida</taxon>
        <taxon>Spirurina</taxon>
        <taxon>Ascaridomorpha</taxon>
        <taxon>Ascaridoidea</taxon>
        <taxon>Anisakidae</taxon>
        <taxon>Anisakis</taxon>
        <taxon>Anisakis simplex complex</taxon>
    </lineage>
</organism>
<gene>
    <name evidence="1" type="ORF">ASIM_LOCUS20105</name>
</gene>
<dbReference type="EMBL" id="UYRR01038710">
    <property type="protein sequence ID" value="VDK74304.1"/>
    <property type="molecule type" value="Genomic_DNA"/>
</dbReference>
<accession>A0A0M3KIA7</accession>
<keyword evidence="2" id="KW-1185">Reference proteome</keyword>
<dbReference type="AlphaFoldDB" id="A0A0M3KIA7"/>
<name>A0A0M3KIA7_ANISI</name>
<reference evidence="3" key="1">
    <citation type="submission" date="2017-02" db="UniProtKB">
        <authorList>
            <consortium name="WormBaseParasite"/>
        </authorList>
    </citation>
    <scope>IDENTIFICATION</scope>
</reference>
<evidence type="ECO:0000313" key="2">
    <source>
        <dbReference type="Proteomes" id="UP000267096"/>
    </source>
</evidence>
<sequence length="81" mass="9451">MNCKVTIVDVRVTWSEWHSWSVQMYVSLNVNEMRVTLLEPRNHNPRELPIASICKLNSASLEIRPYIQLGCHLHSLSMNFL</sequence>
<reference evidence="1 2" key="2">
    <citation type="submission" date="2018-11" db="EMBL/GenBank/DDBJ databases">
        <authorList>
            <consortium name="Pathogen Informatics"/>
        </authorList>
    </citation>
    <scope>NUCLEOTIDE SEQUENCE [LARGE SCALE GENOMIC DNA]</scope>
</reference>
<proteinExistence type="predicted"/>
<dbReference type="Proteomes" id="UP000267096">
    <property type="component" value="Unassembled WGS sequence"/>
</dbReference>
<protein>
    <submittedName>
        <fullName evidence="3">Ovule protein</fullName>
    </submittedName>
</protein>
<dbReference type="WBParaSite" id="ASIM_0002072601-mRNA-1">
    <property type="protein sequence ID" value="ASIM_0002072601-mRNA-1"/>
    <property type="gene ID" value="ASIM_0002072601"/>
</dbReference>
<evidence type="ECO:0000313" key="3">
    <source>
        <dbReference type="WBParaSite" id="ASIM_0002072601-mRNA-1"/>
    </source>
</evidence>
<evidence type="ECO:0000313" key="1">
    <source>
        <dbReference type="EMBL" id="VDK74304.1"/>
    </source>
</evidence>